<accession>S2JRH3</accession>
<feature type="compositionally biased region" description="Basic and acidic residues" evidence="1">
    <location>
        <begin position="279"/>
        <end position="289"/>
    </location>
</feature>
<reference evidence="5" key="1">
    <citation type="submission" date="2013-05" db="EMBL/GenBank/DDBJ databases">
        <title>The Genome sequence of Mucor circinelloides f. circinelloides 1006PhL.</title>
        <authorList>
            <consortium name="The Broad Institute Genomics Platform"/>
            <person name="Cuomo C."/>
            <person name="Earl A."/>
            <person name="Findley K."/>
            <person name="Lee S.C."/>
            <person name="Walker B."/>
            <person name="Young S."/>
            <person name="Zeng Q."/>
            <person name="Gargeya S."/>
            <person name="Fitzgerald M."/>
            <person name="Haas B."/>
            <person name="Abouelleil A."/>
            <person name="Allen A.W."/>
            <person name="Alvarado L."/>
            <person name="Arachchi H.M."/>
            <person name="Berlin A.M."/>
            <person name="Chapman S.B."/>
            <person name="Gainer-Dewar J."/>
            <person name="Goldberg J."/>
            <person name="Griggs A."/>
            <person name="Gujja S."/>
            <person name="Hansen M."/>
            <person name="Howarth C."/>
            <person name="Imamovic A."/>
            <person name="Ireland A."/>
            <person name="Larimer J."/>
            <person name="McCowan C."/>
            <person name="Murphy C."/>
            <person name="Pearson M."/>
            <person name="Poon T.W."/>
            <person name="Priest M."/>
            <person name="Roberts A."/>
            <person name="Saif S."/>
            <person name="Shea T."/>
            <person name="Sisk P."/>
            <person name="Sykes S."/>
            <person name="Wortman J."/>
            <person name="Nusbaum C."/>
            <person name="Birren B."/>
        </authorList>
    </citation>
    <scope>NUCLEOTIDE SEQUENCE [LARGE SCALE GENOMIC DNA]</scope>
    <source>
        <strain evidence="5">1006PhL</strain>
    </source>
</reference>
<dbReference type="InParanoid" id="S2JRH3"/>
<name>S2JRH3_MUCC1</name>
<feature type="region of interest" description="Disordered" evidence="1">
    <location>
        <begin position="232"/>
        <end position="251"/>
    </location>
</feature>
<dbReference type="Gene3D" id="3.15.10.10">
    <property type="entry name" value="Bactericidal permeability-increasing protein, domain 1"/>
    <property type="match status" value="1"/>
</dbReference>
<feature type="domain" description="HAM1-like C-terminal" evidence="2">
    <location>
        <begin position="1369"/>
        <end position="1421"/>
    </location>
</feature>
<feature type="region of interest" description="Disordered" evidence="1">
    <location>
        <begin position="972"/>
        <end position="993"/>
    </location>
</feature>
<feature type="region of interest" description="Disordered" evidence="1">
    <location>
        <begin position="279"/>
        <end position="304"/>
    </location>
</feature>
<keyword evidence="5" id="KW-1185">Reference proteome</keyword>
<dbReference type="Proteomes" id="UP000014254">
    <property type="component" value="Unassembled WGS sequence"/>
</dbReference>
<dbReference type="OrthoDB" id="19394at2759"/>
<feature type="region of interest" description="Disordered" evidence="1">
    <location>
        <begin position="1006"/>
        <end position="1030"/>
    </location>
</feature>
<feature type="region of interest" description="Disordered" evidence="1">
    <location>
        <begin position="375"/>
        <end position="449"/>
    </location>
</feature>
<dbReference type="PANTHER" id="PTHR31138">
    <property type="entry name" value="CHROMOSOME 19, WHOLE GENOME SHOTGUN SEQUENCE"/>
    <property type="match status" value="1"/>
</dbReference>
<feature type="compositionally biased region" description="Low complexity" evidence="1">
    <location>
        <begin position="405"/>
        <end position="416"/>
    </location>
</feature>
<feature type="compositionally biased region" description="Polar residues" evidence="1">
    <location>
        <begin position="375"/>
        <end position="389"/>
    </location>
</feature>
<feature type="compositionally biased region" description="Polar residues" evidence="1">
    <location>
        <begin position="761"/>
        <end position="770"/>
    </location>
</feature>
<feature type="compositionally biased region" description="Polar residues" evidence="1">
    <location>
        <begin position="422"/>
        <end position="446"/>
    </location>
</feature>
<evidence type="ECO:0000259" key="3">
    <source>
        <dbReference type="Pfam" id="PF19343"/>
    </source>
</evidence>
<dbReference type="EMBL" id="KE124017">
    <property type="protein sequence ID" value="EPB85228.1"/>
    <property type="molecule type" value="Genomic_DNA"/>
</dbReference>
<feature type="region of interest" description="Disordered" evidence="1">
    <location>
        <begin position="868"/>
        <end position="900"/>
    </location>
</feature>
<dbReference type="eggNOG" id="ENOG502QYDH">
    <property type="taxonomic scope" value="Eukaryota"/>
</dbReference>
<evidence type="ECO:0000313" key="4">
    <source>
        <dbReference type="EMBL" id="EPB85228.1"/>
    </source>
</evidence>
<dbReference type="SUPFAM" id="SSF55394">
    <property type="entry name" value="Bactericidal permeability-increasing protein, BPI"/>
    <property type="match status" value="1"/>
</dbReference>
<feature type="domain" description="HAM1-like N-terminal" evidence="3">
    <location>
        <begin position="41"/>
        <end position="264"/>
    </location>
</feature>
<protein>
    <submittedName>
        <fullName evidence="4">Uncharacterized protein</fullName>
    </submittedName>
</protein>
<dbReference type="STRING" id="1220926.S2JRH3"/>
<dbReference type="Pfam" id="PF19343">
    <property type="entry name" value="HAM1_N"/>
    <property type="match status" value="2"/>
</dbReference>
<feature type="region of interest" description="Disordered" evidence="1">
    <location>
        <begin position="761"/>
        <end position="809"/>
    </location>
</feature>
<dbReference type="InterPro" id="IPR027842">
    <property type="entry name" value="HAM1-like_C"/>
</dbReference>
<feature type="compositionally biased region" description="Polar residues" evidence="1">
    <location>
        <begin position="550"/>
        <end position="568"/>
    </location>
</feature>
<dbReference type="GO" id="GO:0008289">
    <property type="term" value="F:lipid binding"/>
    <property type="evidence" value="ECO:0007669"/>
    <property type="project" value="InterPro"/>
</dbReference>
<feature type="compositionally biased region" description="Polar residues" evidence="1">
    <location>
        <begin position="978"/>
        <end position="990"/>
    </location>
</feature>
<organism evidence="4 5">
    <name type="scientific">Mucor circinelloides f. circinelloides (strain 1006PhL)</name>
    <name type="common">Mucormycosis agent</name>
    <name type="synonym">Calyptromyces circinelloides</name>
    <dbReference type="NCBI Taxonomy" id="1220926"/>
    <lineage>
        <taxon>Eukaryota</taxon>
        <taxon>Fungi</taxon>
        <taxon>Fungi incertae sedis</taxon>
        <taxon>Mucoromycota</taxon>
        <taxon>Mucoromycotina</taxon>
        <taxon>Mucoromycetes</taxon>
        <taxon>Mucorales</taxon>
        <taxon>Mucorineae</taxon>
        <taxon>Mucoraceae</taxon>
        <taxon>Mucor</taxon>
    </lineage>
</organism>
<evidence type="ECO:0000313" key="5">
    <source>
        <dbReference type="Proteomes" id="UP000014254"/>
    </source>
</evidence>
<proteinExistence type="predicted"/>
<feature type="compositionally biased region" description="Acidic residues" evidence="1">
    <location>
        <begin position="1015"/>
        <end position="1025"/>
    </location>
</feature>
<sequence>MATIYHEYGPGDETYNCPQRRQIRQDSEELRETVRRLSESGIRRASEQRRKSEVISERASVLGSVQSMRQGKLPSNEQLNRVMDRLLSSKSIETNKQHMSTDGQLLLKDFQDLLLTFQRALQTKNRDELFQSMIYHVKKSEASLKDIQPGIEGGVQQKEQAKGDAQTGAKAILKIAKLFLFNSQFRGVLNQILNIAQQTMGGVLQEGGKAIDNHANSETSPGSFKDKIRSAASKVADSNEESSSHDQSTMKGKIRNAAAGIAGGAAVGGGASHLASKYDNETKHQKTQKDSQSSPSRDINSHLPKDHQDFLEHRFVDSEPAAPATDDAGHTIDQDIEHGAFPHSGNFVTGANMKQSLNNQSHSDESPIDEQVYLNNPSATQPTAGSTPQRAAGAPSVPQHQIFTANPSAAAESPSAIRGVSKQPSAIPTSTVNDLQRSESPSSFTDMSKVGAADNQEFKLEQFYGNHMGVYDSSMNKPKPSGFGKSAGIATAGAAAGAAALGMAGHQNRHQDIRSESPSSFADSGAVGNMDHGEFKPEQFYGNHMGVYNSAMNQPKSQAPNSSSTNGDSDIRQRLKAAVPKYAPGAKPASDDYIQSRFDAPSGGGNTFLHKRLNAAVPHSANASNIHTMSSVGMDGYVPSSSQDQQQPQQTNNMLSDINRRIQENDQDFFHKRLDNQTTPLINNTTLSPKSHISAGAGYHLKQDNHTVPAKEIVETLRRPSATGATAHADDQVKAHAHEFSGQHVMDTLKFTTAPGGALVNPQQAGSAQTREMPHPVQDHANDFSGDHVMDRTDNPSSKAGETKDAHHGKAGIGAAGLMAAGASAGGATMLNHNQQDQVAMDDPKLMEKFRAGSPVSDNRADYLDKELSSSHHVENDASTHSFIPEYNKAASKPTKRSSFHETHQYNGVDGQVHNDEGSNTHPILSNREAVRRMSSGEDLDLSAHPTNPGSGIGAAAAFGAAASTGAAAATAAAATHPNEQQSGDDSGNQFDKDTRISANKIVNKVKQKAGNQDQTEEKEQEQEQDSISAGEIISKLKEILTTVQKKPEYQEAMSTLMSLFGTWGNRLKTGQMDRRRSSAVPVPEQNEYYRNTAAFEAKTIIEDWAQGRSLDPILQQFTEISSNLKQDESLKNLMHKIIAYVQKMLQEPGYLSSDESTEEGSKLVDEVRSSALEEYKPQVKSMIQESSGVIKSISDDPISQKIAEKIKAIHDHLWYDSNGHAVFKPHLLNDMRITLLPALIEQIKYVPLPQIIYSDKQFEIAIENMVLQGDTLMPDILEVKADDYFRFSPKANVDYTNSQSIHVHMTGIQTTMEDVVFYYRRKTGFPKMSDSGVVSVETGGAGLRVSMRVVSSSVDQRHTFRIDQCHCHIDKLNIKVNHSKHNTLYKVLNPMMTGIVKRQMCKAIEKKLITAFEQCDAKITKHLIAKKPSSETPTTNTVRRPGLFSHLVTLLNQKVSSF</sequence>
<dbReference type="InterPro" id="IPR017943">
    <property type="entry name" value="Bactericidal_perm-incr_a/b_dom"/>
</dbReference>
<evidence type="ECO:0000256" key="1">
    <source>
        <dbReference type="SAM" id="MobiDB-lite"/>
    </source>
</evidence>
<dbReference type="VEuPathDB" id="FungiDB:HMPREF1544_07984"/>
<dbReference type="Pfam" id="PF14613">
    <property type="entry name" value="HAM1_C"/>
    <property type="match status" value="1"/>
</dbReference>
<feature type="compositionally biased region" description="Basic and acidic residues" evidence="1">
    <location>
        <begin position="772"/>
        <end position="794"/>
    </location>
</feature>
<feature type="compositionally biased region" description="Basic and acidic residues" evidence="1">
    <location>
        <begin position="868"/>
        <end position="878"/>
    </location>
</feature>
<gene>
    <name evidence="4" type="ORF">HMPREF1544_07984</name>
</gene>
<dbReference type="OMA" id="FYGNHMG"/>
<evidence type="ECO:0000259" key="2">
    <source>
        <dbReference type="Pfam" id="PF14613"/>
    </source>
</evidence>
<dbReference type="PANTHER" id="PTHR31138:SF1">
    <property type="entry name" value="PDZ DOMAIN-CONTAINING PROTEIN"/>
    <property type="match status" value="1"/>
</dbReference>
<dbReference type="InterPro" id="IPR045967">
    <property type="entry name" value="HAM1-like_N"/>
</dbReference>
<feature type="domain" description="HAM1-like N-terminal" evidence="3">
    <location>
        <begin position="965"/>
        <end position="1354"/>
    </location>
</feature>
<feature type="region of interest" description="Disordered" evidence="1">
    <location>
        <begin position="502"/>
        <end position="570"/>
    </location>
</feature>